<dbReference type="InterPro" id="IPR003439">
    <property type="entry name" value="ABC_transporter-like_ATP-bd"/>
</dbReference>
<keyword evidence="8" id="KW-1278">Translocase</keyword>
<keyword evidence="4" id="KW-0762">Sugar transport</keyword>
<evidence type="ECO:0000256" key="4">
    <source>
        <dbReference type="ARBA" id="ARBA00022597"/>
    </source>
</evidence>
<feature type="domain" description="ABC transporter" evidence="10">
    <location>
        <begin position="265"/>
        <end position="505"/>
    </location>
</feature>
<proteinExistence type="predicted"/>
<keyword evidence="5" id="KW-0677">Repeat</keyword>
<accession>A0A3B1DU93</accession>
<evidence type="ECO:0000256" key="5">
    <source>
        <dbReference type="ARBA" id="ARBA00022737"/>
    </source>
</evidence>
<dbReference type="SMART" id="SM00382">
    <property type="entry name" value="AAA"/>
    <property type="match status" value="2"/>
</dbReference>
<keyword evidence="2" id="KW-0813">Transport</keyword>
<dbReference type="Pfam" id="PF00005">
    <property type="entry name" value="ABC_tran"/>
    <property type="match status" value="2"/>
</dbReference>
<comment type="subcellular location">
    <subcellularLocation>
        <location evidence="1">Cell membrane</location>
        <topology evidence="1">Peripheral membrane protein</topology>
    </subcellularLocation>
</comment>
<dbReference type="EMBL" id="UOGL01000250">
    <property type="protein sequence ID" value="VAX38710.1"/>
    <property type="molecule type" value="Genomic_DNA"/>
</dbReference>
<dbReference type="FunFam" id="3.40.50.300:FF:000127">
    <property type="entry name" value="Ribose import ATP-binding protein RbsA"/>
    <property type="match status" value="1"/>
</dbReference>
<dbReference type="GO" id="GO:0005524">
    <property type="term" value="F:ATP binding"/>
    <property type="evidence" value="ECO:0007669"/>
    <property type="project" value="UniProtKB-KW"/>
</dbReference>
<dbReference type="PANTHER" id="PTHR43790:SF3">
    <property type="entry name" value="D-ALLOSE IMPORT ATP-BINDING PROTEIN ALSA-RELATED"/>
    <property type="match status" value="1"/>
</dbReference>
<dbReference type="Gene3D" id="3.40.50.300">
    <property type="entry name" value="P-loop containing nucleotide triphosphate hydrolases"/>
    <property type="match status" value="2"/>
</dbReference>
<dbReference type="CDD" id="cd03216">
    <property type="entry name" value="ABC_Carb_Monos_I"/>
    <property type="match status" value="1"/>
</dbReference>
<evidence type="ECO:0000256" key="1">
    <source>
        <dbReference type="ARBA" id="ARBA00004202"/>
    </source>
</evidence>
<dbReference type="PANTHER" id="PTHR43790">
    <property type="entry name" value="CARBOHYDRATE TRANSPORT ATP-BINDING PROTEIN MG119-RELATED"/>
    <property type="match status" value="1"/>
</dbReference>
<dbReference type="InterPro" id="IPR027417">
    <property type="entry name" value="P-loop_NTPase"/>
</dbReference>
<organism evidence="11">
    <name type="scientific">hydrothermal vent metagenome</name>
    <dbReference type="NCBI Taxonomy" id="652676"/>
    <lineage>
        <taxon>unclassified sequences</taxon>
        <taxon>metagenomes</taxon>
        <taxon>ecological metagenomes</taxon>
    </lineage>
</organism>
<dbReference type="InterPro" id="IPR003593">
    <property type="entry name" value="AAA+_ATPase"/>
</dbReference>
<dbReference type="GO" id="GO:0005886">
    <property type="term" value="C:plasma membrane"/>
    <property type="evidence" value="ECO:0007669"/>
    <property type="project" value="UniProtKB-SubCell"/>
</dbReference>
<feature type="domain" description="ABC transporter" evidence="10">
    <location>
        <begin position="12"/>
        <end position="248"/>
    </location>
</feature>
<evidence type="ECO:0000256" key="3">
    <source>
        <dbReference type="ARBA" id="ARBA00022475"/>
    </source>
</evidence>
<evidence type="ECO:0000256" key="7">
    <source>
        <dbReference type="ARBA" id="ARBA00022840"/>
    </source>
</evidence>
<protein>
    <submittedName>
        <fullName evidence="11">Ribose ABC transport system, ATP-binding protein RbsA (TC 3.A.1.2.1)</fullName>
    </submittedName>
</protein>
<keyword evidence="6" id="KW-0547">Nucleotide-binding</keyword>
<evidence type="ECO:0000256" key="6">
    <source>
        <dbReference type="ARBA" id="ARBA00022741"/>
    </source>
</evidence>
<dbReference type="SUPFAM" id="SSF52540">
    <property type="entry name" value="P-loop containing nucleoside triphosphate hydrolases"/>
    <property type="match status" value="2"/>
</dbReference>
<name>A0A3B1DU93_9ZZZZ</name>
<evidence type="ECO:0000259" key="10">
    <source>
        <dbReference type="PROSITE" id="PS50893"/>
    </source>
</evidence>
<evidence type="ECO:0000256" key="2">
    <source>
        <dbReference type="ARBA" id="ARBA00022448"/>
    </source>
</evidence>
<evidence type="ECO:0000313" key="11">
    <source>
        <dbReference type="EMBL" id="VAX38710.1"/>
    </source>
</evidence>
<reference evidence="11" key="1">
    <citation type="submission" date="2018-06" db="EMBL/GenBank/DDBJ databases">
        <authorList>
            <person name="Zhirakovskaya E."/>
        </authorList>
    </citation>
    <scope>NUCLEOTIDE SEQUENCE</scope>
</reference>
<dbReference type="GO" id="GO:0016887">
    <property type="term" value="F:ATP hydrolysis activity"/>
    <property type="evidence" value="ECO:0007669"/>
    <property type="project" value="InterPro"/>
</dbReference>
<evidence type="ECO:0000256" key="8">
    <source>
        <dbReference type="ARBA" id="ARBA00022967"/>
    </source>
</evidence>
<dbReference type="PROSITE" id="PS50893">
    <property type="entry name" value="ABC_TRANSPORTER_2"/>
    <property type="match status" value="2"/>
</dbReference>
<gene>
    <name evidence="11" type="ORF">MNBD_PLANCTO02-3137</name>
</gene>
<keyword evidence="7 11" id="KW-0067">ATP-binding</keyword>
<keyword evidence="3" id="KW-1003">Cell membrane</keyword>
<dbReference type="AlphaFoldDB" id="A0A3B1DU93"/>
<keyword evidence="9" id="KW-0472">Membrane</keyword>
<sequence length="508" mass="56071">MPPSVAKISPILQVQNITKQYPGVTAVDNVSFDMMVGEFHSIVGENGAGKSTLMKILSGVVTSYEGKILLNGKEVHFTGTRDAENVGVSIIHQELNLVDELTVAANIFLGREKINAIGLLDNDSMERETVKLFAQLECDIQASQLVRELRVGDQQLVEIAKALSFNSRILIMDEPTSALTESEVERLFRVIDQLQKSGVTILYISHKMEEVFRCSNRITVLRDGQFIQTVNTNESTPREITHLMVGREIEETQIGKNRSLGDLLLQVKHLSLPWKNHAKKWRLKDINFSLRKGEVLGIAGLMGAGRTELLETLFGISSEVPQGEIQLEGKIVSFTHPSEAIAAGLALVTEDRKKLGLFSEMSIQKNITICTLAEATTAGLISFQKEKKMASESINLLGIKATSPSVGMTTLSGGNQQKCIIARWLKTKPKVLLLDDPTRGIDVRAKSELYQIIDQLCTNGLGIVMTSSELPELITLCDRILVLREGELTAEFTRKEFTEQAIIEASVN</sequence>
<dbReference type="InterPro" id="IPR050107">
    <property type="entry name" value="ABC_carbohydrate_import_ATPase"/>
</dbReference>
<dbReference type="CDD" id="cd03215">
    <property type="entry name" value="ABC_Carb_Monos_II"/>
    <property type="match status" value="1"/>
</dbReference>
<evidence type="ECO:0000256" key="9">
    <source>
        <dbReference type="ARBA" id="ARBA00023136"/>
    </source>
</evidence>